<dbReference type="EMBL" id="BAFB01000051">
    <property type="protein sequence ID" value="GAB33212.1"/>
    <property type="molecule type" value="Genomic_DNA"/>
</dbReference>
<proteinExistence type="predicted"/>
<comment type="caution">
    <text evidence="2">The sequence shown here is derived from an EMBL/GenBank/DDBJ whole genome shotgun (WGS) entry which is preliminary data.</text>
</comment>
<keyword evidence="1" id="KW-0472">Membrane</keyword>
<gene>
    <name evidence="2" type="ORF">GOOTI_051_00030</name>
</gene>
<accession>H5TIA4</accession>
<dbReference type="AlphaFoldDB" id="H5TIA4"/>
<feature type="transmembrane region" description="Helical" evidence="1">
    <location>
        <begin position="38"/>
        <end position="61"/>
    </location>
</feature>
<keyword evidence="3" id="KW-1185">Reference proteome</keyword>
<dbReference type="STRING" id="1108044.GOOTI_051_00030"/>
<reference evidence="2" key="1">
    <citation type="submission" date="2012-02" db="EMBL/GenBank/DDBJ databases">
        <title>Whole genome shotgun sequence of Gordonia otitidis NBRC 100426.</title>
        <authorList>
            <person name="Yoshida I."/>
            <person name="Hosoyama A."/>
            <person name="Tsuchikane K."/>
            <person name="Katsumata H."/>
            <person name="Yamazaki S."/>
            <person name="Fujita N."/>
        </authorList>
    </citation>
    <scope>NUCLEOTIDE SEQUENCE [LARGE SCALE GENOMIC DNA]</scope>
    <source>
        <strain evidence="2">NBRC 100426</strain>
    </source>
</reference>
<dbReference type="Proteomes" id="UP000005038">
    <property type="component" value="Unassembled WGS sequence"/>
</dbReference>
<protein>
    <submittedName>
        <fullName evidence="2">Uncharacterized protein</fullName>
    </submittedName>
</protein>
<keyword evidence="1" id="KW-1133">Transmembrane helix</keyword>
<evidence type="ECO:0000313" key="2">
    <source>
        <dbReference type="EMBL" id="GAB33212.1"/>
    </source>
</evidence>
<evidence type="ECO:0000256" key="1">
    <source>
        <dbReference type="SAM" id="Phobius"/>
    </source>
</evidence>
<name>H5TIA4_GORO1</name>
<sequence length="75" mass="8850">MWFQRQARRPYLRWLVWICLAVLASGVGENEITRRSALVFFGLLVVDVVGWLLWLAATRAWRHARSARQRKRGVE</sequence>
<evidence type="ECO:0000313" key="3">
    <source>
        <dbReference type="Proteomes" id="UP000005038"/>
    </source>
</evidence>
<keyword evidence="1" id="KW-0812">Transmembrane</keyword>
<organism evidence="2 3">
    <name type="scientific">Gordonia otitidis (strain DSM 44809 / CCUG 52243 / JCM 12355 / NBRC 100426 / IFM 10032)</name>
    <dbReference type="NCBI Taxonomy" id="1108044"/>
    <lineage>
        <taxon>Bacteria</taxon>
        <taxon>Bacillati</taxon>
        <taxon>Actinomycetota</taxon>
        <taxon>Actinomycetes</taxon>
        <taxon>Mycobacteriales</taxon>
        <taxon>Gordoniaceae</taxon>
        <taxon>Gordonia</taxon>
    </lineage>
</organism>